<dbReference type="AlphaFoldDB" id="A0A6G1CZS0"/>
<dbReference type="OrthoDB" id="684922at2759"/>
<dbReference type="EMBL" id="SPHZ02000007">
    <property type="protein sequence ID" value="KAF0905958.1"/>
    <property type="molecule type" value="Genomic_DNA"/>
</dbReference>
<evidence type="ECO:0000313" key="2">
    <source>
        <dbReference type="Proteomes" id="UP000479710"/>
    </source>
</evidence>
<reference evidence="1 2" key="1">
    <citation type="submission" date="2019-11" db="EMBL/GenBank/DDBJ databases">
        <title>Whole genome sequence of Oryza granulata.</title>
        <authorList>
            <person name="Li W."/>
        </authorList>
    </citation>
    <scope>NUCLEOTIDE SEQUENCE [LARGE SCALE GENOMIC DNA]</scope>
    <source>
        <strain evidence="2">cv. Menghai</strain>
        <tissue evidence="1">Leaf</tissue>
    </source>
</reference>
<protein>
    <submittedName>
        <fullName evidence="1">Uncharacterized protein</fullName>
    </submittedName>
</protein>
<sequence>MAYGVSVVGVLPALLTKGPLEVIRDHYTKMGSIFSLHCAISASEGDLLGWTGRSSHFFKGLDSEISQDEVSRFAVLGVAFDVNYATRQEHYRFFGDTTKPAKLRSLMVHEVEVCM</sequence>
<accession>A0A6G1CZS0</accession>
<proteinExistence type="predicted"/>
<comment type="caution">
    <text evidence="1">The sequence shown here is derived from an EMBL/GenBank/DDBJ whole genome shotgun (WGS) entry which is preliminary data.</text>
</comment>
<gene>
    <name evidence="1" type="ORF">E2562_008980</name>
</gene>
<evidence type="ECO:0000313" key="1">
    <source>
        <dbReference type="EMBL" id="KAF0905958.1"/>
    </source>
</evidence>
<dbReference type="Proteomes" id="UP000479710">
    <property type="component" value="Unassembled WGS sequence"/>
</dbReference>
<name>A0A6G1CZS0_9ORYZ</name>
<organism evidence="1 2">
    <name type="scientific">Oryza meyeriana var. granulata</name>
    <dbReference type="NCBI Taxonomy" id="110450"/>
    <lineage>
        <taxon>Eukaryota</taxon>
        <taxon>Viridiplantae</taxon>
        <taxon>Streptophyta</taxon>
        <taxon>Embryophyta</taxon>
        <taxon>Tracheophyta</taxon>
        <taxon>Spermatophyta</taxon>
        <taxon>Magnoliopsida</taxon>
        <taxon>Liliopsida</taxon>
        <taxon>Poales</taxon>
        <taxon>Poaceae</taxon>
        <taxon>BOP clade</taxon>
        <taxon>Oryzoideae</taxon>
        <taxon>Oryzeae</taxon>
        <taxon>Oryzinae</taxon>
        <taxon>Oryza</taxon>
        <taxon>Oryza meyeriana</taxon>
    </lineage>
</organism>
<keyword evidence="2" id="KW-1185">Reference proteome</keyword>